<dbReference type="EMBL" id="RCNR01000004">
    <property type="protein sequence ID" value="MUH34815.1"/>
    <property type="molecule type" value="Genomic_DNA"/>
</dbReference>
<dbReference type="OrthoDB" id="883248at2"/>
<comment type="caution">
    <text evidence="1">The sequence shown here is derived from an EMBL/GenBank/DDBJ whole genome shotgun (WGS) entry which is preliminary data.</text>
</comment>
<accession>A0A7X2ZR22</accession>
<sequence length="179" mass="20282">MKNINFLFIFFACTVYLSAQTQKNVEEHQVQLGLPMPAILYEKGLGKNTTATMEFVTGFGLRGCSGCQTDFGIYPILRGQLRYYYNMDRRLDKGKNISGNSGNYIAMLMVYQDKNPFIGDLRLSESILGVGPVYGLQRTYRRGFFYRLEGGLGYFQTESNQSIGAFLAARIGWTLGKRR</sequence>
<dbReference type="AlphaFoldDB" id="A0A7X2ZR22"/>
<evidence type="ECO:0000313" key="1">
    <source>
        <dbReference type="EMBL" id="MUH34815.1"/>
    </source>
</evidence>
<organism evidence="1 2">
    <name type="scientific">Zobellia amurskyensis</name>
    <dbReference type="NCBI Taxonomy" id="248905"/>
    <lineage>
        <taxon>Bacteria</taxon>
        <taxon>Pseudomonadati</taxon>
        <taxon>Bacteroidota</taxon>
        <taxon>Flavobacteriia</taxon>
        <taxon>Flavobacteriales</taxon>
        <taxon>Flavobacteriaceae</taxon>
        <taxon>Zobellia</taxon>
    </lineage>
</organism>
<evidence type="ECO:0008006" key="3">
    <source>
        <dbReference type="Google" id="ProtNLM"/>
    </source>
</evidence>
<dbReference type="RefSeq" id="WP_155598801.1">
    <property type="nucleotide sequence ID" value="NZ_RCNR01000004.1"/>
</dbReference>
<name>A0A7X2ZR22_9FLAO</name>
<proteinExistence type="predicted"/>
<gene>
    <name evidence="1" type="ORF">D9O36_03080</name>
</gene>
<keyword evidence="2" id="KW-1185">Reference proteome</keyword>
<dbReference type="Proteomes" id="UP000540519">
    <property type="component" value="Unassembled WGS sequence"/>
</dbReference>
<evidence type="ECO:0000313" key="2">
    <source>
        <dbReference type="Proteomes" id="UP000540519"/>
    </source>
</evidence>
<protein>
    <recommendedName>
        <fullName evidence="3">DUF3575 domain-containing protein</fullName>
    </recommendedName>
</protein>
<reference evidence="1 2" key="1">
    <citation type="journal article" date="2019" name="Mar. Drugs">
        <title>Comparative Genomics and CAZyme Genome Repertoires of Marine Zobellia amurskyensis KMM 3526(T) and Zobellia laminariae KMM 3676(T).</title>
        <authorList>
            <person name="Chernysheva N."/>
            <person name="Bystritskaya E."/>
            <person name="Stenkova A."/>
            <person name="Golovkin I."/>
            <person name="Nedashkovskaya O."/>
            <person name="Isaeva M."/>
        </authorList>
    </citation>
    <scope>NUCLEOTIDE SEQUENCE [LARGE SCALE GENOMIC DNA]</scope>
    <source>
        <strain evidence="1 2">KMM 3526</strain>
    </source>
</reference>